<sequence length="105" mass="10662">MVAYAHGCDVNSTDRSGFAEAVAAARAATVAVVVAGDHAGLFGRGTVGEGCDVESLELPGVQREFIEAVLDTGTPVVLVLLTGRPYVVGWALGALRRRGAGVLPG</sequence>
<accession>A0A060BIT2</accession>
<keyword evidence="1" id="KW-0378">Hydrolase</keyword>
<dbReference type="Pfam" id="PF01915">
    <property type="entry name" value="Glyco_hydro_3_C"/>
    <property type="match status" value="1"/>
</dbReference>
<feature type="domain" description="Glycoside hydrolase family 3 C-terminal" evidence="2">
    <location>
        <begin position="15"/>
        <end position="91"/>
    </location>
</feature>
<dbReference type="Gene3D" id="3.40.50.1700">
    <property type="entry name" value="Glycoside hydrolase family 3 C-terminal domain"/>
    <property type="match status" value="1"/>
</dbReference>
<organism evidence="3">
    <name type="scientific">uncultured Micromonospora sp</name>
    <dbReference type="NCBI Taxonomy" id="429168"/>
    <lineage>
        <taxon>Bacteria</taxon>
        <taxon>Bacillati</taxon>
        <taxon>Actinomycetota</taxon>
        <taxon>Actinomycetes</taxon>
        <taxon>Micromonosporales</taxon>
        <taxon>Micromonosporaceae</taxon>
        <taxon>Micromonospora</taxon>
        <taxon>environmental samples</taxon>
    </lineage>
</organism>
<protein>
    <submittedName>
        <fullName evidence="3">CAZy families GH3 protein</fullName>
    </submittedName>
</protein>
<dbReference type="SUPFAM" id="SSF52279">
    <property type="entry name" value="Beta-D-glucan exohydrolase, C-terminal domain"/>
    <property type="match status" value="1"/>
</dbReference>
<dbReference type="GO" id="GO:0005975">
    <property type="term" value="P:carbohydrate metabolic process"/>
    <property type="evidence" value="ECO:0007669"/>
    <property type="project" value="InterPro"/>
</dbReference>
<dbReference type="InterPro" id="IPR036881">
    <property type="entry name" value="Glyco_hydro_3_C_sf"/>
</dbReference>
<evidence type="ECO:0000313" key="3">
    <source>
        <dbReference type="EMBL" id="AIA83963.1"/>
    </source>
</evidence>
<name>A0A060BIT2_9ACTN</name>
<proteinExistence type="predicted"/>
<dbReference type="AlphaFoldDB" id="A0A060BIT2"/>
<reference evidence="3" key="1">
    <citation type="journal article" date="2013" name="Environ. Microbiol.">
        <title>Seasonally variable intestinal metagenomes of the red palm weevil (Rhynchophorus ferrugineus).</title>
        <authorList>
            <person name="Jia S."/>
            <person name="Zhang X."/>
            <person name="Zhang G."/>
            <person name="Yin A."/>
            <person name="Zhang S."/>
            <person name="Li F."/>
            <person name="Wang L."/>
            <person name="Zhao D."/>
            <person name="Yun Q."/>
            <person name="Tala"/>
            <person name="Wang J."/>
            <person name="Sun G."/>
            <person name="Baabdullah M."/>
            <person name="Yu X."/>
            <person name="Hu S."/>
            <person name="Al-Mssallem I.S."/>
            <person name="Yu J."/>
        </authorList>
    </citation>
    <scope>NUCLEOTIDE SEQUENCE</scope>
</reference>
<evidence type="ECO:0000256" key="1">
    <source>
        <dbReference type="ARBA" id="ARBA00022801"/>
    </source>
</evidence>
<dbReference type="EMBL" id="KF116716">
    <property type="protein sequence ID" value="AIA83963.1"/>
    <property type="molecule type" value="Genomic_DNA"/>
</dbReference>
<dbReference type="InterPro" id="IPR002772">
    <property type="entry name" value="Glyco_hydro_3_C"/>
</dbReference>
<evidence type="ECO:0000259" key="2">
    <source>
        <dbReference type="Pfam" id="PF01915"/>
    </source>
</evidence>
<dbReference type="GO" id="GO:0004553">
    <property type="term" value="F:hydrolase activity, hydrolyzing O-glycosyl compounds"/>
    <property type="evidence" value="ECO:0007669"/>
    <property type="project" value="InterPro"/>
</dbReference>